<dbReference type="RefSeq" id="WP_066920031.1">
    <property type="nucleotide sequence ID" value="NZ_CP011971.1"/>
</dbReference>
<dbReference type="SUPFAM" id="SSF51735">
    <property type="entry name" value="NAD(P)-binding Rossmann-fold domains"/>
    <property type="match status" value="1"/>
</dbReference>
<dbReference type="OrthoDB" id="335726at2"/>
<dbReference type="PROSITE" id="PS00061">
    <property type="entry name" value="ADH_SHORT"/>
    <property type="match status" value="1"/>
</dbReference>
<reference evidence="3 4" key="1">
    <citation type="submission" date="2015-06" db="EMBL/GenBank/DDBJ databases">
        <title>A Comprehensive Approach to Explore the Metabolic and Phylogenetic Diversity of Bacterial Steroid Degradation in the Environment: Testosterone as an Example.</title>
        <authorList>
            <person name="Yang F.-C."/>
            <person name="Chen Y.-L."/>
            <person name="Yu C.-P."/>
            <person name="Tang S.-L."/>
            <person name="Wang P.-H."/>
            <person name="Ismail W."/>
            <person name="Wang C.-H."/>
            <person name="Yang C.-Y."/>
            <person name="Chiang Y.-R."/>
        </authorList>
    </citation>
    <scope>NUCLEOTIDE SEQUENCE [LARGE SCALE GENOMIC DNA]</scope>
    <source>
        <strain evidence="3 4">DSM 18526</strain>
    </source>
</reference>
<dbReference type="PATRIC" id="fig|465721.4.peg.1584"/>
<dbReference type="InterPro" id="IPR002347">
    <property type="entry name" value="SDR_fam"/>
</dbReference>
<evidence type="ECO:0000256" key="2">
    <source>
        <dbReference type="ARBA" id="ARBA00023002"/>
    </source>
</evidence>
<organism evidence="3 4">
    <name type="scientific">Steroidobacter denitrificans</name>
    <dbReference type="NCBI Taxonomy" id="465721"/>
    <lineage>
        <taxon>Bacteria</taxon>
        <taxon>Pseudomonadati</taxon>
        <taxon>Pseudomonadota</taxon>
        <taxon>Gammaproteobacteria</taxon>
        <taxon>Steroidobacterales</taxon>
        <taxon>Steroidobacteraceae</taxon>
        <taxon>Steroidobacter</taxon>
    </lineage>
</organism>
<gene>
    <name evidence="3" type="ORF">ACG33_07485</name>
</gene>
<sequence>MKRVMIVGATSAIAAACARRWAAQGCEFFLVARNAEKLERIAHDLRVRGVGEVTLHTMDATDLKAHPTMLKRCIDTMQRIDVALVAYGTLPDQYACERDVSTAVQEFNNNGVSVIALLSLLANRFEAQAHGTLAVISSVAGDRGRPSNYLYGAAKAAVSAFCEGLRGRLFRVGAHVITIKPGFVDSPMTAGLKLPRLLVATPDQVARRIVSAIERRVCTQYTPGYWALIILIIKSIPQPIFKRLKL</sequence>
<comment type="similarity">
    <text evidence="1">Belongs to the short-chain dehydrogenases/reductases (SDR) family.</text>
</comment>
<dbReference type="KEGG" id="sdf:ACG33_07485"/>
<dbReference type="STRING" id="465721.ACG33_07485"/>
<dbReference type="PRINTS" id="PR00081">
    <property type="entry name" value="GDHRDH"/>
</dbReference>
<evidence type="ECO:0000313" key="4">
    <source>
        <dbReference type="Proteomes" id="UP000070250"/>
    </source>
</evidence>
<dbReference type="Gene3D" id="3.40.50.720">
    <property type="entry name" value="NAD(P)-binding Rossmann-like Domain"/>
    <property type="match status" value="1"/>
</dbReference>
<proteinExistence type="inferred from homology"/>
<dbReference type="EMBL" id="CP011971">
    <property type="protein sequence ID" value="AMN46940.1"/>
    <property type="molecule type" value="Genomic_DNA"/>
</dbReference>
<dbReference type="InterPro" id="IPR036291">
    <property type="entry name" value="NAD(P)-bd_dom_sf"/>
</dbReference>
<accession>A0A127FBG3</accession>
<keyword evidence="4" id="KW-1185">Reference proteome</keyword>
<dbReference type="NCBIfam" id="NF005489">
    <property type="entry name" value="PRK07102.1"/>
    <property type="match status" value="1"/>
</dbReference>
<name>A0A127FBG3_STEDE</name>
<dbReference type="InterPro" id="IPR020904">
    <property type="entry name" value="Sc_DH/Rdtase_CS"/>
</dbReference>
<evidence type="ECO:0000313" key="3">
    <source>
        <dbReference type="EMBL" id="AMN46940.1"/>
    </source>
</evidence>
<dbReference type="GO" id="GO:0016491">
    <property type="term" value="F:oxidoreductase activity"/>
    <property type="evidence" value="ECO:0007669"/>
    <property type="project" value="UniProtKB-KW"/>
</dbReference>
<protein>
    <submittedName>
        <fullName evidence="3">Short-chain dehydrogenase</fullName>
    </submittedName>
</protein>
<dbReference type="PROSITE" id="PS51257">
    <property type="entry name" value="PROKAR_LIPOPROTEIN"/>
    <property type="match status" value="1"/>
</dbReference>
<dbReference type="Proteomes" id="UP000070250">
    <property type="component" value="Chromosome"/>
</dbReference>
<dbReference type="AlphaFoldDB" id="A0A127FBG3"/>
<dbReference type="PANTHER" id="PTHR44196:SF1">
    <property type="entry name" value="DEHYDROGENASE_REDUCTASE SDR FAMILY MEMBER 7B"/>
    <property type="match status" value="1"/>
</dbReference>
<dbReference type="PANTHER" id="PTHR44196">
    <property type="entry name" value="DEHYDROGENASE/REDUCTASE SDR FAMILY MEMBER 7B"/>
    <property type="match status" value="1"/>
</dbReference>
<evidence type="ECO:0000256" key="1">
    <source>
        <dbReference type="ARBA" id="ARBA00006484"/>
    </source>
</evidence>
<dbReference type="GO" id="GO:0016020">
    <property type="term" value="C:membrane"/>
    <property type="evidence" value="ECO:0007669"/>
    <property type="project" value="TreeGrafter"/>
</dbReference>
<keyword evidence="2" id="KW-0560">Oxidoreductase</keyword>
<dbReference type="Pfam" id="PF00106">
    <property type="entry name" value="adh_short"/>
    <property type="match status" value="1"/>
</dbReference>